<organism evidence="1 2">
    <name type="scientific">Staphylococcus gallinarum</name>
    <dbReference type="NCBI Taxonomy" id="1293"/>
    <lineage>
        <taxon>Bacteria</taxon>
        <taxon>Bacillati</taxon>
        <taxon>Bacillota</taxon>
        <taxon>Bacilli</taxon>
        <taxon>Bacillales</taxon>
        <taxon>Staphylococcaceae</taxon>
        <taxon>Staphylococcus</taxon>
    </lineage>
</organism>
<accession>A0A380FL88</accession>
<evidence type="ECO:0000313" key="1">
    <source>
        <dbReference type="EMBL" id="SUM35022.1"/>
    </source>
</evidence>
<sequence>MLESIKVKHFTLDKNNGALYKIWQQYNTTHGMDQETIDYVNRITYPQLKVNEVEVLSFFTYHIKLTTNAIHIIEFKKYI</sequence>
<dbReference type="Gene3D" id="2.60.40.1500">
    <property type="entry name" value="Glycosyl hydrolase domain, family 39"/>
    <property type="match status" value="1"/>
</dbReference>
<proteinExistence type="predicted"/>
<dbReference type="SUPFAM" id="SSF51011">
    <property type="entry name" value="Glycosyl hydrolase domain"/>
    <property type="match status" value="1"/>
</dbReference>
<reference evidence="1 2" key="1">
    <citation type="submission" date="2018-06" db="EMBL/GenBank/DDBJ databases">
        <authorList>
            <consortium name="Pathogen Informatics"/>
            <person name="Doyle S."/>
        </authorList>
    </citation>
    <scope>NUCLEOTIDE SEQUENCE [LARGE SCALE GENOMIC DNA]</scope>
    <source>
        <strain evidence="1 2">NCTC12195</strain>
    </source>
</reference>
<name>A0A380FL88_STAGA</name>
<dbReference type="EMBL" id="UHDK01000001">
    <property type="protein sequence ID" value="SUM35022.1"/>
    <property type="molecule type" value="Genomic_DNA"/>
</dbReference>
<evidence type="ECO:0000313" key="2">
    <source>
        <dbReference type="Proteomes" id="UP000255277"/>
    </source>
</evidence>
<dbReference type="AlphaFoldDB" id="A0A380FL88"/>
<gene>
    <name evidence="1" type="ORF">NCTC12195_04550</name>
</gene>
<dbReference type="Proteomes" id="UP000255277">
    <property type="component" value="Unassembled WGS sequence"/>
</dbReference>
<protein>
    <submittedName>
        <fullName evidence="1">Regulatory protein</fullName>
    </submittedName>
</protein>